<dbReference type="Pfam" id="PF04536">
    <property type="entry name" value="TPM_phosphatase"/>
    <property type="match status" value="1"/>
</dbReference>
<proteinExistence type="predicted"/>
<accession>A0A6I6ITZ6</accession>
<protein>
    <submittedName>
        <fullName evidence="4">TPM domain-containing protein</fullName>
    </submittedName>
</protein>
<feature type="transmembrane region" description="Helical" evidence="2">
    <location>
        <begin position="251"/>
        <end position="272"/>
    </location>
</feature>
<organism evidence="4 5">
    <name type="scientific">Roseovarius faecimaris</name>
    <dbReference type="NCBI Taxonomy" id="2494550"/>
    <lineage>
        <taxon>Bacteria</taxon>
        <taxon>Pseudomonadati</taxon>
        <taxon>Pseudomonadota</taxon>
        <taxon>Alphaproteobacteria</taxon>
        <taxon>Rhodobacterales</taxon>
        <taxon>Roseobacteraceae</taxon>
        <taxon>Roseovarius</taxon>
    </lineage>
</organism>
<sequence>MPLPLPQGPWFWAKIVIAHRTRELRDMRGILSVLLIVLAGFATAQSYPEPSELSVNDFAGIIGDEAEERLTKTLDALREETEVELVVLTLSRQDMFAPDLSLKEFGRGIFDEWGIGNKKRDDGILVLVLRADQAMRITLGKGYGNKADKAADKSVDRSFLPSFKDGNYEQGIETGVDDLIANLVRPHVAKLVEDGVITAAADDTGSSDAASSDAASTSSDSAASDTTSTTTASEQSSATASSPPKEDGKGGGLSILLWIGGGIAALIAFFTFKSKTRKCPSCGARGTLKTATNTLEHPTEERSGKGERITTCEKCDYRDVDTYTISKLEKKEPEPDPEPEPKDFSGGEAGKKGSTGKW</sequence>
<dbReference type="AlphaFoldDB" id="A0A6I6ITZ6"/>
<evidence type="ECO:0000313" key="4">
    <source>
        <dbReference type="EMBL" id="QGX99564.1"/>
    </source>
</evidence>
<keyword evidence="2" id="KW-0812">Transmembrane</keyword>
<feature type="domain" description="TPM" evidence="3">
    <location>
        <begin position="55"/>
        <end position="181"/>
    </location>
</feature>
<name>A0A6I6ITZ6_9RHOB</name>
<dbReference type="InterPro" id="IPR007621">
    <property type="entry name" value="TPM_dom"/>
</dbReference>
<evidence type="ECO:0000256" key="1">
    <source>
        <dbReference type="SAM" id="MobiDB-lite"/>
    </source>
</evidence>
<dbReference type="Gene3D" id="3.10.310.50">
    <property type="match status" value="1"/>
</dbReference>
<feature type="region of interest" description="Disordered" evidence="1">
    <location>
        <begin position="326"/>
        <end position="358"/>
    </location>
</feature>
<evidence type="ECO:0000256" key="2">
    <source>
        <dbReference type="SAM" id="Phobius"/>
    </source>
</evidence>
<keyword evidence="2" id="KW-1133">Transmembrane helix</keyword>
<dbReference type="KEGG" id="rom:EI983_15340"/>
<feature type="region of interest" description="Disordered" evidence="1">
    <location>
        <begin position="202"/>
        <end position="249"/>
    </location>
</feature>
<feature type="compositionally biased region" description="Low complexity" evidence="1">
    <location>
        <begin position="202"/>
        <end position="242"/>
    </location>
</feature>
<dbReference type="EMBL" id="CP034348">
    <property type="protein sequence ID" value="QGX99564.1"/>
    <property type="molecule type" value="Genomic_DNA"/>
</dbReference>
<dbReference type="PANTHER" id="PTHR30373">
    <property type="entry name" value="UPF0603 PROTEIN YGCG"/>
    <property type="match status" value="1"/>
</dbReference>
<reference evidence="5" key="1">
    <citation type="submission" date="2018-12" db="EMBL/GenBank/DDBJ databases">
        <title>Complete genome sequence of Roseovarius sp. MME-070.</title>
        <authorList>
            <person name="Nam Y.-D."/>
            <person name="Kang J."/>
            <person name="Chung W.-H."/>
            <person name="Park Y.S."/>
        </authorList>
    </citation>
    <scope>NUCLEOTIDE SEQUENCE [LARGE SCALE GENOMIC DNA]</scope>
    <source>
        <strain evidence="5">MME-070</strain>
    </source>
</reference>
<dbReference type="Proteomes" id="UP000428330">
    <property type="component" value="Chromosome"/>
</dbReference>
<evidence type="ECO:0000313" key="5">
    <source>
        <dbReference type="Proteomes" id="UP000428330"/>
    </source>
</evidence>
<evidence type="ECO:0000259" key="3">
    <source>
        <dbReference type="Pfam" id="PF04536"/>
    </source>
</evidence>
<keyword evidence="2" id="KW-0472">Membrane</keyword>
<gene>
    <name evidence="4" type="ORF">EI983_15340</name>
</gene>
<feature type="compositionally biased region" description="Basic and acidic residues" evidence="1">
    <location>
        <begin position="326"/>
        <end position="351"/>
    </location>
</feature>
<dbReference type="PANTHER" id="PTHR30373:SF2">
    <property type="entry name" value="UPF0603 PROTEIN YGCG"/>
    <property type="match status" value="1"/>
</dbReference>
<keyword evidence="5" id="KW-1185">Reference proteome</keyword>